<dbReference type="PRINTS" id="PR00056">
    <property type="entry name" value="HSFDOMAIN"/>
</dbReference>
<keyword evidence="8" id="KW-0804">Transcription</keyword>
<gene>
    <name evidence="15" type="primary">HSF30</name>
    <name evidence="15" type="ORF">AAHA92_13148</name>
</gene>
<dbReference type="InterPro" id="IPR000232">
    <property type="entry name" value="HSF_DNA-bd"/>
</dbReference>
<evidence type="ECO:0000313" key="16">
    <source>
        <dbReference type="Proteomes" id="UP001567538"/>
    </source>
</evidence>
<organism evidence="15 16">
    <name type="scientific">Salvia divinorum</name>
    <name type="common">Maria pastora</name>
    <name type="synonym">Diviner's sage</name>
    <dbReference type="NCBI Taxonomy" id="28513"/>
    <lineage>
        <taxon>Eukaryota</taxon>
        <taxon>Viridiplantae</taxon>
        <taxon>Streptophyta</taxon>
        <taxon>Embryophyta</taxon>
        <taxon>Tracheophyta</taxon>
        <taxon>Spermatophyta</taxon>
        <taxon>Magnoliopsida</taxon>
        <taxon>eudicotyledons</taxon>
        <taxon>Gunneridae</taxon>
        <taxon>Pentapetalae</taxon>
        <taxon>asterids</taxon>
        <taxon>lamiids</taxon>
        <taxon>Lamiales</taxon>
        <taxon>Lamiaceae</taxon>
        <taxon>Nepetoideae</taxon>
        <taxon>Mentheae</taxon>
        <taxon>Salviinae</taxon>
        <taxon>Salvia</taxon>
        <taxon>Salvia subgen. Calosphace</taxon>
    </lineage>
</organism>
<dbReference type="GO" id="GO:0003677">
    <property type="term" value="F:DNA binding"/>
    <property type="evidence" value="ECO:0007669"/>
    <property type="project" value="UniProtKB-KW"/>
</dbReference>
<dbReference type="AlphaFoldDB" id="A0ABD1HB48"/>
<protein>
    <recommendedName>
        <fullName evidence="11">Heat stress transcription factor</fullName>
    </recommendedName>
</protein>
<dbReference type="FunFam" id="1.10.10.10:FF:000057">
    <property type="entry name" value="Heat shock transcription factor 1"/>
    <property type="match status" value="1"/>
</dbReference>
<dbReference type="PANTHER" id="PTHR10015:SF338">
    <property type="entry name" value="HEAT STRESS TRANSCRIPTION FACTOR A-2"/>
    <property type="match status" value="1"/>
</dbReference>
<keyword evidence="4" id="KW-0805">Transcription regulation</keyword>
<evidence type="ECO:0000313" key="15">
    <source>
        <dbReference type="EMBL" id="KAL1552339.1"/>
    </source>
</evidence>
<name>A0ABD1HB48_SALDI</name>
<evidence type="ECO:0000256" key="2">
    <source>
        <dbReference type="ARBA" id="ARBA00006403"/>
    </source>
</evidence>
<keyword evidence="9" id="KW-0539">Nucleus</keyword>
<dbReference type="Pfam" id="PF00447">
    <property type="entry name" value="HSF_DNA-bind"/>
    <property type="match status" value="1"/>
</dbReference>
<evidence type="ECO:0000256" key="6">
    <source>
        <dbReference type="ARBA" id="ARBA00023125"/>
    </source>
</evidence>
<evidence type="ECO:0000256" key="1">
    <source>
        <dbReference type="ARBA" id="ARBA00004123"/>
    </source>
</evidence>
<reference evidence="15 16" key="1">
    <citation type="submission" date="2024-06" db="EMBL/GenBank/DDBJ databases">
        <title>A chromosome level genome sequence of Diviner's sage (Salvia divinorum).</title>
        <authorList>
            <person name="Ford S.A."/>
            <person name="Ro D.-K."/>
            <person name="Ness R.W."/>
            <person name="Phillips M.A."/>
        </authorList>
    </citation>
    <scope>NUCLEOTIDE SEQUENCE [LARGE SCALE GENOMIC DNA]</scope>
    <source>
        <strain evidence="15">SAF-2024a</strain>
        <tissue evidence="15">Leaf</tissue>
    </source>
</reference>
<evidence type="ECO:0000256" key="9">
    <source>
        <dbReference type="ARBA" id="ARBA00023242"/>
    </source>
</evidence>
<feature type="domain" description="HSF-type DNA-binding" evidence="14">
    <location>
        <begin position="67"/>
        <end position="91"/>
    </location>
</feature>
<accession>A0ABD1HB48</accession>
<keyword evidence="3" id="KW-0597">Phosphoprotein</keyword>
<keyword evidence="13" id="KW-0175">Coiled coil</keyword>
<dbReference type="PROSITE" id="PS00434">
    <property type="entry name" value="HSF_DOMAIN"/>
    <property type="match status" value="1"/>
</dbReference>
<dbReference type="Proteomes" id="UP001567538">
    <property type="component" value="Unassembled WGS sequence"/>
</dbReference>
<dbReference type="InterPro" id="IPR036388">
    <property type="entry name" value="WH-like_DNA-bd_sf"/>
</dbReference>
<keyword evidence="7" id="KW-0010">Activator</keyword>
<keyword evidence="16" id="KW-1185">Reference proteome</keyword>
<comment type="subcellular location">
    <subcellularLocation>
        <location evidence="1">Nucleus</location>
    </subcellularLocation>
</comment>
<proteinExistence type="inferred from homology"/>
<comment type="similarity">
    <text evidence="2 12">Belongs to the HSF family.</text>
</comment>
<evidence type="ECO:0000256" key="11">
    <source>
        <dbReference type="ARBA" id="ARBA00081483"/>
    </source>
</evidence>
<dbReference type="SUPFAM" id="SSF46785">
    <property type="entry name" value="Winged helix' DNA-binding domain"/>
    <property type="match status" value="1"/>
</dbReference>
<feature type="coiled-coil region" evidence="13">
    <location>
        <begin position="147"/>
        <end position="174"/>
    </location>
</feature>
<dbReference type="SMART" id="SM00415">
    <property type="entry name" value="HSF"/>
    <property type="match status" value="1"/>
</dbReference>
<dbReference type="InterPro" id="IPR036390">
    <property type="entry name" value="WH_DNA-bd_sf"/>
</dbReference>
<keyword evidence="5 15" id="KW-0346">Stress response</keyword>
<evidence type="ECO:0000256" key="13">
    <source>
        <dbReference type="SAM" id="Coils"/>
    </source>
</evidence>
<dbReference type="GO" id="GO:0005634">
    <property type="term" value="C:nucleus"/>
    <property type="evidence" value="ECO:0007669"/>
    <property type="project" value="UniProtKB-SubCell"/>
</dbReference>
<dbReference type="PANTHER" id="PTHR10015">
    <property type="entry name" value="HEAT SHOCK TRANSCRIPTION FACTOR"/>
    <property type="match status" value="1"/>
</dbReference>
<evidence type="ECO:0000256" key="8">
    <source>
        <dbReference type="ARBA" id="ARBA00023163"/>
    </source>
</evidence>
<evidence type="ECO:0000256" key="7">
    <source>
        <dbReference type="ARBA" id="ARBA00023159"/>
    </source>
</evidence>
<dbReference type="Gene3D" id="1.10.10.10">
    <property type="entry name" value="Winged helix-like DNA-binding domain superfamily/Winged helix DNA-binding domain"/>
    <property type="match status" value="1"/>
</dbReference>
<dbReference type="EMBL" id="JBEAFC010000006">
    <property type="protein sequence ID" value="KAL1552339.1"/>
    <property type="molecule type" value="Genomic_DNA"/>
</dbReference>
<keyword evidence="6" id="KW-0238">DNA-binding</keyword>
<evidence type="ECO:0000256" key="12">
    <source>
        <dbReference type="RuleBase" id="RU004020"/>
    </source>
</evidence>
<evidence type="ECO:0000256" key="3">
    <source>
        <dbReference type="ARBA" id="ARBA00022553"/>
    </source>
</evidence>
<evidence type="ECO:0000259" key="14">
    <source>
        <dbReference type="PROSITE" id="PS00434"/>
    </source>
</evidence>
<sequence length="317" mass="36046">MEGVTVKVEVADEPRPIESLIDVGTPPFLTKTFEMVEDSSTDSVISWSKARNSFIVWDPHRLSAALLPKFFKHNNFSSFVRQLNTYGFRKVDVDRWEFANEAFLSGKKHLLKTIKRRRNVMMQGTNQKGEGGASCIELGQYGKEEEVERLRRDRDVLRAEILKLKQQQQSSRERLMVIEERIRGSERKQQQMTSFVAKAFSNPFFVERVAGGQRRVELGLKRRLTMTPDEVLVESLISAANVGGTSSNPITDEVLDKLDLAPDQSEVEAEIETFVSAANVDGTSSDLLERLLSEDEEVEAGDWDEELQELVDELEFI</sequence>
<evidence type="ECO:0000256" key="10">
    <source>
        <dbReference type="ARBA" id="ARBA00055747"/>
    </source>
</evidence>
<comment type="caution">
    <text evidence="15">The sequence shown here is derived from an EMBL/GenBank/DDBJ whole genome shotgun (WGS) entry which is preliminary data.</text>
</comment>
<comment type="function">
    <text evidence="10">DNA-binding protein that specifically binds heat shock promoter elements (HSE) and activates transcription.</text>
</comment>
<evidence type="ECO:0000256" key="4">
    <source>
        <dbReference type="ARBA" id="ARBA00023015"/>
    </source>
</evidence>
<evidence type="ECO:0000256" key="5">
    <source>
        <dbReference type="ARBA" id="ARBA00023016"/>
    </source>
</evidence>